<dbReference type="PANTHER" id="PTHR43300">
    <property type="entry name" value="ACETYLTRANSFERASE"/>
    <property type="match status" value="1"/>
</dbReference>
<protein>
    <recommendedName>
        <fullName evidence="2">N-acetyltransferase</fullName>
    </recommendedName>
</protein>
<dbReference type="InterPro" id="IPR011004">
    <property type="entry name" value="Trimer_LpxA-like_sf"/>
</dbReference>
<dbReference type="AlphaFoldDB" id="X0XLM7"/>
<proteinExistence type="predicted"/>
<accession>X0XLM7</accession>
<gene>
    <name evidence="1" type="ORF">S01H1_70781</name>
</gene>
<reference evidence="1" key="1">
    <citation type="journal article" date="2014" name="Front. Microbiol.">
        <title>High frequency of phylogenetically diverse reductive dehalogenase-homologous genes in deep subseafloor sedimentary metagenomes.</title>
        <authorList>
            <person name="Kawai M."/>
            <person name="Futagami T."/>
            <person name="Toyoda A."/>
            <person name="Takaki Y."/>
            <person name="Nishi S."/>
            <person name="Hori S."/>
            <person name="Arai W."/>
            <person name="Tsubouchi T."/>
            <person name="Morono Y."/>
            <person name="Uchiyama I."/>
            <person name="Ito T."/>
            <person name="Fujiyama A."/>
            <person name="Inagaki F."/>
            <person name="Takami H."/>
        </authorList>
    </citation>
    <scope>NUCLEOTIDE SEQUENCE</scope>
    <source>
        <strain evidence="1">Expedition CK06-06</strain>
    </source>
</reference>
<sequence length="173" mass="18896">MPKLNKINGVFIHKTAEVNEAAKIGEGTFIWNQAQVRENVKIGKNCIIGKNVYIDLDVIVGDNIKIENNVSLYKGVTVEDDVFIGPHAVFTNDLYPRAFNKDWEITNTILKKGCSIGANATIVAGNIIGSYSMVSAGSVVTQDVAPFSLVRGNPARIVGYICKMGHKMKKINK</sequence>
<dbReference type="Pfam" id="PF00132">
    <property type="entry name" value="Hexapep"/>
    <property type="match status" value="2"/>
</dbReference>
<feature type="non-terminal residue" evidence="1">
    <location>
        <position position="173"/>
    </location>
</feature>
<comment type="caution">
    <text evidence="1">The sequence shown here is derived from an EMBL/GenBank/DDBJ whole genome shotgun (WGS) entry which is preliminary data.</text>
</comment>
<evidence type="ECO:0000313" key="1">
    <source>
        <dbReference type="EMBL" id="GAG36237.1"/>
    </source>
</evidence>
<dbReference type="Pfam" id="PF14602">
    <property type="entry name" value="Hexapep_2"/>
    <property type="match status" value="1"/>
</dbReference>
<dbReference type="InterPro" id="IPR050179">
    <property type="entry name" value="Trans_hexapeptide_repeat"/>
</dbReference>
<dbReference type="Gene3D" id="2.160.10.10">
    <property type="entry name" value="Hexapeptide repeat proteins"/>
    <property type="match status" value="1"/>
</dbReference>
<dbReference type="CDD" id="cd03358">
    <property type="entry name" value="LbH_WxcM_N_like"/>
    <property type="match status" value="1"/>
</dbReference>
<name>X0XLM7_9ZZZZ</name>
<dbReference type="EMBL" id="BARS01047090">
    <property type="protein sequence ID" value="GAG36237.1"/>
    <property type="molecule type" value="Genomic_DNA"/>
</dbReference>
<dbReference type="InterPro" id="IPR001451">
    <property type="entry name" value="Hexapep"/>
</dbReference>
<dbReference type="PANTHER" id="PTHR43300:SF11">
    <property type="entry name" value="ACETYLTRANSFERASE RV3034C-RELATED"/>
    <property type="match status" value="1"/>
</dbReference>
<dbReference type="SUPFAM" id="SSF51161">
    <property type="entry name" value="Trimeric LpxA-like enzymes"/>
    <property type="match status" value="1"/>
</dbReference>
<organism evidence="1">
    <name type="scientific">marine sediment metagenome</name>
    <dbReference type="NCBI Taxonomy" id="412755"/>
    <lineage>
        <taxon>unclassified sequences</taxon>
        <taxon>metagenomes</taxon>
        <taxon>ecological metagenomes</taxon>
    </lineage>
</organism>
<evidence type="ECO:0008006" key="2">
    <source>
        <dbReference type="Google" id="ProtNLM"/>
    </source>
</evidence>